<gene>
    <name evidence="2" type="ORF">EXIGLDRAFT_772097</name>
</gene>
<feature type="region of interest" description="Disordered" evidence="1">
    <location>
        <begin position="263"/>
        <end position="283"/>
    </location>
</feature>
<dbReference type="AlphaFoldDB" id="A0A165FJ91"/>
<protein>
    <submittedName>
        <fullName evidence="2">Uncharacterized protein</fullName>
    </submittedName>
</protein>
<evidence type="ECO:0000313" key="3">
    <source>
        <dbReference type="Proteomes" id="UP000077266"/>
    </source>
</evidence>
<organism evidence="2 3">
    <name type="scientific">Exidia glandulosa HHB12029</name>
    <dbReference type="NCBI Taxonomy" id="1314781"/>
    <lineage>
        <taxon>Eukaryota</taxon>
        <taxon>Fungi</taxon>
        <taxon>Dikarya</taxon>
        <taxon>Basidiomycota</taxon>
        <taxon>Agaricomycotina</taxon>
        <taxon>Agaricomycetes</taxon>
        <taxon>Auriculariales</taxon>
        <taxon>Exidiaceae</taxon>
        <taxon>Exidia</taxon>
    </lineage>
</organism>
<feature type="compositionally biased region" description="Low complexity" evidence="1">
    <location>
        <begin position="302"/>
        <end position="331"/>
    </location>
</feature>
<feature type="region of interest" description="Disordered" evidence="1">
    <location>
        <begin position="295"/>
        <end position="336"/>
    </location>
</feature>
<evidence type="ECO:0000313" key="2">
    <source>
        <dbReference type="EMBL" id="KZV89090.1"/>
    </source>
</evidence>
<name>A0A165FJ91_EXIGL</name>
<sequence>MAHESSLSLDVNLKGIQAGQGIEPTDGLGAWAHIRNLVACHQISRLPSHDELPTIAMPPLQTPRPHDLPQDNSHRLPASSVVFSRFLLSRSALVGVALTKSKSSKSKTEAPSSSTDEVIQFGRIAVYPHGAKVFKNAKQKKQVGFGANKLTDNGFQLPLAAPHAHVQNFFEKTLPEVLKAARSVASALQPGEFPLFLIVKSGKELLPLFNDAPDASDLYDCLTNVGPNVKWRDCCVWVGTKTDVYEILKEQLRDANAYISDADETSDAEYESEPSKGKKHRAKVTAPLSPGIVYSDTEAPIASGSGTSSTSSSATSTSGATSASPTTPSADADSEVKIVEVVKEPIKSTARPESKWAVLFK</sequence>
<accession>A0A165FJ91</accession>
<reference evidence="2 3" key="1">
    <citation type="journal article" date="2016" name="Mol. Biol. Evol.">
        <title>Comparative Genomics of Early-Diverging Mushroom-Forming Fungi Provides Insights into the Origins of Lignocellulose Decay Capabilities.</title>
        <authorList>
            <person name="Nagy L.G."/>
            <person name="Riley R."/>
            <person name="Tritt A."/>
            <person name="Adam C."/>
            <person name="Daum C."/>
            <person name="Floudas D."/>
            <person name="Sun H."/>
            <person name="Yadav J.S."/>
            <person name="Pangilinan J."/>
            <person name="Larsson K.H."/>
            <person name="Matsuura K."/>
            <person name="Barry K."/>
            <person name="Labutti K."/>
            <person name="Kuo R."/>
            <person name="Ohm R.A."/>
            <person name="Bhattacharya S.S."/>
            <person name="Shirouzu T."/>
            <person name="Yoshinaga Y."/>
            <person name="Martin F.M."/>
            <person name="Grigoriev I.V."/>
            <person name="Hibbett D.S."/>
        </authorList>
    </citation>
    <scope>NUCLEOTIDE SEQUENCE [LARGE SCALE GENOMIC DNA]</scope>
    <source>
        <strain evidence="2 3">HHB12029</strain>
    </source>
</reference>
<dbReference type="EMBL" id="KV426082">
    <property type="protein sequence ID" value="KZV89090.1"/>
    <property type="molecule type" value="Genomic_DNA"/>
</dbReference>
<evidence type="ECO:0000256" key="1">
    <source>
        <dbReference type="SAM" id="MobiDB-lite"/>
    </source>
</evidence>
<dbReference type="InParanoid" id="A0A165FJ91"/>
<proteinExistence type="predicted"/>
<keyword evidence="3" id="KW-1185">Reference proteome</keyword>
<feature type="compositionally biased region" description="Acidic residues" evidence="1">
    <location>
        <begin position="263"/>
        <end position="272"/>
    </location>
</feature>
<dbReference type="Proteomes" id="UP000077266">
    <property type="component" value="Unassembled WGS sequence"/>
</dbReference>